<reference evidence="3" key="1">
    <citation type="submission" date="2022-10" db="EMBL/GenBank/DDBJ databases">
        <title>Genome assembly of Pristionchus species.</title>
        <authorList>
            <person name="Yoshida K."/>
            <person name="Sommer R.J."/>
        </authorList>
    </citation>
    <scope>NUCLEOTIDE SEQUENCE [LARGE SCALE GENOMIC DNA]</scope>
    <source>
        <strain evidence="3">RS5460</strain>
    </source>
</reference>
<evidence type="ECO:0000313" key="3">
    <source>
        <dbReference type="Proteomes" id="UP001328107"/>
    </source>
</evidence>
<comment type="caution">
    <text evidence="2">The sequence shown here is derived from an EMBL/GenBank/DDBJ whole genome shotgun (WGS) entry which is preliminary data.</text>
</comment>
<dbReference type="AlphaFoldDB" id="A0AAN5CNJ9"/>
<dbReference type="EMBL" id="BTRK01000004">
    <property type="protein sequence ID" value="GMR47756.1"/>
    <property type="molecule type" value="Genomic_DNA"/>
</dbReference>
<feature type="compositionally biased region" description="Basic residues" evidence="1">
    <location>
        <begin position="105"/>
        <end position="114"/>
    </location>
</feature>
<proteinExistence type="predicted"/>
<organism evidence="2 3">
    <name type="scientific">Pristionchus mayeri</name>
    <dbReference type="NCBI Taxonomy" id="1317129"/>
    <lineage>
        <taxon>Eukaryota</taxon>
        <taxon>Metazoa</taxon>
        <taxon>Ecdysozoa</taxon>
        <taxon>Nematoda</taxon>
        <taxon>Chromadorea</taxon>
        <taxon>Rhabditida</taxon>
        <taxon>Rhabditina</taxon>
        <taxon>Diplogasteromorpha</taxon>
        <taxon>Diplogasteroidea</taxon>
        <taxon>Neodiplogasteridae</taxon>
        <taxon>Pristionchus</taxon>
    </lineage>
</organism>
<gene>
    <name evidence="2" type="ORF">PMAYCL1PPCAC_17951</name>
</gene>
<feature type="region of interest" description="Disordered" evidence="1">
    <location>
        <begin position="1"/>
        <end position="114"/>
    </location>
</feature>
<feature type="compositionally biased region" description="Basic and acidic residues" evidence="1">
    <location>
        <begin position="301"/>
        <end position="330"/>
    </location>
</feature>
<feature type="region of interest" description="Disordered" evidence="1">
    <location>
        <begin position="219"/>
        <end position="340"/>
    </location>
</feature>
<sequence length="447" mass="49516">MEMSVMMRDEPEKEAVERSESTTDEKEMSIPKRSEKITLSGGKEEEERVDNSSDSSALLTTPLSSQTVSEDCSPIKAMEGEGESIPRTPANRGTFEPVGILSSSKKSKSEKKKGGVHFKIVDEEKIVEVDEEVVKDGEKDKEDEENAVVFPLLRDNEDSVDSILLKLGSNSRMMKISLEKIGVKTIGELASCGAKEINGLLGIRPPKWSTVQKALEGVLARSQKSASKPLPPICTPEKKKEDTDVSPNKAALPPLELSPIQKNRSPPKSKPLQSRKRLALESPVRMKRSKIGEEEDNQMEIVKEEEKEKKVIEEEKKEKEAIDEEKKENEAIEEDEKESMVEDKNMEVMENREGTMEENGEESIEVVGVAKGVEDGVDRKEDSSTASDSIVILENTFSPLISHSDVISFISRLKGAVSLPALLRAQEQVSVAFFDAIREATVSTHLH</sequence>
<evidence type="ECO:0000313" key="2">
    <source>
        <dbReference type="EMBL" id="GMR47756.1"/>
    </source>
</evidence>
<name>A0AAN5CNJ9_9BILA</name>
<feature type="non-terminal residue" evidence="2">
    <location>
        <position position="447"/>
    </location>
</feature>
<dbReference type="Proteomes" id="UP001328107">
    <property type="component" value="Unassembled WGS sequence"/>
</dbReference>
<feature type="compositionally biased region" description="Basic and acidic residues" evidence="1">
    <location>
        <begin position="7"/>
        <end position="51"/>
    </location>
</feature>
<protein>
    <submittedName>
        <fullName evidence="2">Uncharacterized protein</fullName>
    </submittedName>
</protein>
<evidence type="ECO:0000256" key="1">
    <source>
        <dbReference type="SAM" id="MobiDB-lite"/>
    </source>
</evidence>
<feature type="compositionally biased region" description="Polar residues" evidence="1">
    <location>
        <begin position="52"/>
        <end position="70"/>
    </location>
</feature>
<accession>A0AAN5CNJ9</accession>
<keyword evidence="3" id="KW-1185">Reference proteome</keyword>